<sequence>MSVIGQMLYAHPDDPEGVGEKVRAAVEACGLCAQVCVVCADACMREETAAELISCARSDLDCADLCAATQGVLVRRTAEEDGFVTSVLEACVQACERCAAECEEHAEHHEHCRVCAQACRDCARACRDLVLALV</sequence>
<name>A0ABR9HGA0_9ACTN</name>
<comment type="caution">
    <text evidence="1">The sequence shown here is derived from an EMBL/GenBank/DDBJ whole genome shotgun (WGS) entry which is preliminary data.</text>
</comment>
<protein>
    <recommendedName>
        <fullName evidence="3">Four-helix bundle copper-binding protein</fullName>
    </recommendedName>
</protein>
<dbReference type="InterPro" id="IPR005560">
    <property type="entry name" value="Csp_YhjQ"/>
</dbReference>
<dbReference type="Pfam" id="PF03860">
    <property type="entry name" value="Csp"/>
    <property type="match status" value="1"/>
</dbReference>
<dbReference type="PANTHER" id="PTHR37310">
    <property type="entry name" value="CYTOPLASMIC PROTEIN-RELATED"/>
    <property type="match status" value="1"/>
</dbReference>
<dbReference type="PANTHER" id="PTHR37310:SF1">
    <property type="entry name" value="CYTOPLASMIC PROTEIN"/>
    <property type="match status" value="1"/>
</dbReference>
<gene>
    <name evidence="1" type="ORF">H4W79_002267</name>
</gene>
<dbReference type="RefSeq" id="WP_191270367.1">
    <property type="nucleotide sequence ID" value="NZ_BMXJ01000003.1"/>
</dbReference>
<accession>A0ABR9HGA0</accession>
<evidence type="ECO:0008006" key="3">
    <source>
        <dbReference type="Google" id="ProtNLM"/>
    </source>
</evidence>
<organism evidence="1 2">
    <name type="scientific">Nocardiopsis terrae</name>
    <dbReference type="NCBI Taxonomy" id="372655"/>
    <lineage>
        <taxon>Bacteria</taxon>
        <taxon>Bacillati</taxon>
        <taxon>Actinomycetota</taxon>
        <taxon>Actinomycetes</taxon>
        <taxon>Streptosporangiales</taxon>
        <taxon>Nocardiopsidaceae</taxon>
        <taxon>Nocardiopsis</taxon>
    </lineage>
</organism>
<dbReference type="Proteomes" id="UP000598217">
    <property type="component" value="Unassembled WGS sequence"/>
</dbReference>
<dbReference type="EMBL" id="JADBDY010000001">
    <property type="protein sequence ID" value="MBE1458053.1"/>
    <property type="molecule type" value="Genomic_DNA"/>
</dbReference>
<keyword evidence="2" id="KW-1185">Reference proteome</keyword>
<evidence type="ECO:0000313" key="2">
    <source>
        <dbReference type="Proteomes" id="UP000598217"/>
    </source>
</evidence>
<evidence type="ECO:0000313" key="1">
    <source>
        <dbReference type="EMBL" id="MBE1458053.1"/>
    </source>
</evidence>
<proteinExistence type="predicted"/>
<dbReference type="Gene3D" id="1.20.1270.360">
    <property type="match status" value="1"/>
</dbReference>
<reference evidence="1 2" key="1">
    <citation type="submission" date="2020-10" db="EMBL/GenBank/DDBJ databases">
        <title>Sequencing the genomes of 1000 actinobacteria strains.</title>
        <authorList>
            <person name="Klenk H.-P."/>
        </authorList>
    </citation>
    <scope>NUCLEOTIDE SEQUENCE [LARGE SCALE GENOMIC DNA]</scope>
    <source>
        <strain evidence="1 2">DSM 45157</strain>
    </source>
</reference>